<keyword evidence="2" id="KW-1185">Reference proteome</keyword>
<dbReference type="Gene3D" id="1.20.120.1240">
    <property type="entry name" value="Dynamin, middle domain"/>
    <property type="match status" value="1"/>
</dbReference>
<comment type="caution">
    <text evidence="1">The sequence shown here is derived from an EMBL/GenBank/DDBJ whole genome shotgun (WGS) entry which is preliminary data.</text>
</comment>
<dbReference type="AlphaFoldDB" id="A0AAN8TZQ6"/>
<sequence>MDILNDPRKCFIINLEGVGVIDVVHLRKHLDVVQQAFHLNMRMMAYWKIVLMRLVDSMALHIMFSIQNMINKGIKDEIIDIECLMSHLW</sequence>
<proteinExistence type="predicted"/>
<protein>
    <submittedName>
        <fullName evidence="1">Uncharacterized protein</fullName>
    </submittedName>
</protein>
<dbReference type="EMBL" id="JBANQN010000003">
    <property type="protein sequence ID" value="KAK6793658.1"/>
    <property type="molecule type" value="Genomic_DNA"/>
</dbReference>
<accession>A0AAN8TZQ6</accession>
<evidence type="ECO:0000313" key="2">
    <source>
        <dbReference type="Proteomes" id="UP001371456"/>
    </source>
</evidence>
<reference evidence="1 2" key="1">
    <citation type="submission" date="2024-02" db="EMBL/GenBank/DDBJ databases">
        <title>de novo genome assembly of Solanum bulbocastanum strain 11H21.</title>
        <authorList>
            <person name="Hosaka A.J."/>
        </authorList>
    </citation>
    <scope>NUCLEOTIDE SEQUENCE [LARGE SCALE GENOMIC DNA]</scope>
    <source>
        <tissue evidence="1">Young leaves</tissue>
    </source>
</reference>
<gene>
    <name evidence="1" type="ORF">RDI58_007111</name>
</gene>
<name>A0AAN8TZQ6_SOLBU</name>
<dbReference type="Proteomes" id="UP001371456">
    <property type="component" value="Unassembled WGS sequence"/>
</dbReference>
<evidence type="ECO:0000313" key="1">
    <source>
        <dbReference type="EMBL" id="KAK6793658.1"/>
    </source>
</evidence>
<organism evidence="1 2">
    <name type="scientific">Solanum bulbocastanum</name>
    <name type="common">Wild potato</name>
    <dbReference type="NCBI Taxonomy" id="147425"/>
    <lineage>
        <taxon>Eukaryota</taxon>
        <taxon>Viridiplantae</taxon>
        <taxon>Streptophyta</taxon>
        <taxon>Embryophyta</taxon>
        <taxon>Tracheophyta</taxon>
        <taxon>Spermatophyta</taxon>
        <taxon>Magnoliopsida</taxon>
        <taxon>eudicotyledons</taxon>
        <taxon>Gunneridae</taxon>
        <taxon>Pentapetalae</taxon>
        <taxon>asterids</taxon>
        <taxon>lamiids</taxon>
        <taxon>Solanales</taxon>
        <taxon>Solanaceae</taxon>
        <taxon>Solanoideae</taxon>
        <taxon>Solaneae</taxon>
        <taxon>Solanum</taxon>
    </lineage>
</organism>